<organism evidence="2 3">
    <name type="scientific">Rufibacter roseus</name>
    <dbReference type="NCBI Taxonomy" id="1567108"/>
    <lineage>
        <taxon>Bacteria</taxon>
        <taxon>Pseudomonadati</taxon>
        <taxon>Bacteroidota</taxon>
        <taxon>Cytophagia</taxon>
        <taxon>Cytophagales</taxon>
        <taxon>Hymenobacteraceae</taxon>
        <taxon>Rufibacter</taxon>
    </lineage>
</organism>
<reference evidence="3" key="1">
    <citation type="journal article" date="2019" name="Int. J. Syst. Evol. Microbiol.">
        <title>The Global Catalogue of Microorganisms (GCM) 10K type strain sequencing project: providing services to taxonomists for standard genome sequencing and annotation.</title>
        <authorList>
            <consortium name="The Broad Institute Genomics Platform"/>
            <consortium name="The Broad Institute Genome Sequencing Center for Infectious Disease"/>
            <person name="Wu L."/>
            <person name="Ma J."/>
        </authorList>
    </citation>
    <scope>NUCLEOTIDE SEQUENCE [LARGE SCALE GENOMIC DNA]</scope>
    <source>
        <strain evidence="3">CGMCC 4.7393</strain>
    </source>
</reference>
<protein>
    <submittedName>
        <fullName evidence="2">LamG-like jellyroll fold domain-containing protein</fullName>
    </submittedName>
</protein>
<dbReference type="EMBL" id="JBHSYQ010000008">
    <property type="protein sequence ID" value="MFC6998908.1"/>
    <property type="molecule type" value="Genomic_DNA"/>
</dbReference>
<feature type="chain" id="PRO_5045181913" evidence="1">
    <location>
        <begin position="23"/>
        <end position="230"/>
    </location>
</feature>
<gene>
    <name evidence="2" type="ORF">ACFQHR_14820</name>
</gene>
<feature type="signal peptide" evidence="1">
    <location>
        <begin position="1"/>
        <end position="22"/>
    </location>
</feature>
<dbReference type="SUPFAM" id="SSF49899">
    <property type="entry name" value="Concanavalin A-like lectins/glucanases"/>
    <property type="match status" value="1"/>
</dbReference>
<name>A0ABW2DPA3_9BACT</name>
<dbReference type="Pfam" id="PF13385">
    <property type="entry name" value="Laminin_G_3"/>
    <property type="match status" value="1"/>
</dbReference>
<accession>A0ABW2DPA3</accession>
<proteinExistence type="predicted"/>
<keyword evidence="1" id="KW-0732">Signal</keyword>
<sequence length="230" mass="25935">MSEWIYSWVKTKNAVFSCAVLAAFCLSSCASVKKATWQLKSLEKIGGHSVTVSGEPKLVSSPDKFGIEFDGVNDGLLVSGNPLAGAEEFTIEVVFKPANAWPANVEQRFLHLQEHPDGPRRLLMELRLNNRQQWYADFFLRHEDGSLVLIDSTKTHPVEEWATMTLVYKDKQLKGYVNGELETQGEIEYRSIPASAKVSLGTRMDQRSWFNGIIQSVTFWPKAVVPERKN</sequence>
<evidence type="ECO:0000313" key="2">
    <source>
        <dbReference type="EMBL" id="MFC6998908.1"/>
    </source>
</evidence>
<dbReference type="Proteomes" id="UP001596405">
    <property type="component" value="Unassembled WGS sequence"/>
</dbReference>
<evidence type="ECO:0000313" key="3">
    <source>
        <dbReference type="Proteomes" id="UP001596405"/>
    </source>
</evidence>
<comment type="caution">
    <text evidence="2">The sequence shown here is derived from an EMBL/GenBank/DDBJ whole genome shotgun (WGS) entry which is preliminary data.</text>
</comment>
<dbReference type="InterPro" id="IPR013320">
    <property type="entry name" value="ConA-like_dom_sf"/>
</dbReference>
<dbReference type="RefSeq" id="WP_082883139.1">
    <property type="nucleotide sequence ID" value="NZ_JBHSYQ010000008.1"/>
</dbReference>
<evidence type="ECO:0000256" key="1">
    <source>
        <dbReference type="SAM" id="SignalP"/>
    </source>
</evidence>
<dbReference type="Gene3D" id="2.60.120.200">
    <property type="match status" value="1"/>
</dbReference>
<keyword evidence="3" id="KW-1185">Reference proteome</keyword>